<accession>A0A402CNW0</accession>
<protein>
    <submittedName>
        <fullName evidence="7">Uncharacterized protein</fullName>
    </submittedName>
</protein>
<proteinExistence type="predicted"/>
<evidence type="ECO:0000256" key="5">
    <source>
        <dbReference type="ARBA" id="ARBA00022989"/>
    </source>
</evidence>
<dbReference type="InterPro" id="IPR000326">
    <property type="entry name" value="PAP2/HPO"/>
</dbReference>
<dbReference type="SMART" id="SM00014">
    <property type="entry name" value="acidPPc"/>
    <property type="match status" value="1"/>
</dbReference>
<dbReference type="OrthoDB" id="9773582at2"/>
<evidence type="ECO:0000256" key="6">
    <source>
        <dbReference type="ARBA" id="ARBA00023136"/>
    </source>
</evidence>
<dbReference type="CDD" id="cd01610">
    <property type="entry name" value="PAP2_like"/>
    <property type="match status" value="1"/>
</dbReference>
<keyword evidence="8" id="KW-1185">Reference proteome</keyword>
<evidence type="ECO:0000313" key="7">
    <source>
        <dbReference type="EMBL" id="BDI33304.1"/>
    </source>
</evidence>
<organism evidence="7 8">
    <name type="scientific">Capsulimonas corticalis</name>
    <dbReference type="NCBI Taxonomy" id="2219043"/>
    <lineage>
        <taxon>Bacteria</taxon>
        <taxon>Bacillati</taxon>
        <taxon>Armatimonadota</taxon>
        <taxon>Armatimonadia</taxon>
        <taxon>Capsulimonadales</taxon>
        <taxon>Capsulimonadaceae</taxon>
        <taxon>Capsulimonas</taxon>
    </lineage>
</organism>
<evidence type="ECO:0000256" key="4">
    <source>
        <dbReference type="ARBA" id="ARBA00022801"/>
    </source>
</evidence>
<comment type="subcellular location">
    <subcellularLocation>
        <location evidence="1">Cell membrane</location>
        <topology evidence="1">Multi-pass membrane protein</topology>
    </subcellularLocation>
</comment>
<dbReference type="KEGG" id="ccot:CCAX7_53550"/>
<keyword evidence="5" id="KW-1133">Transmembrane helix</keyword>
<dbReference type="PANTHER" id="PTHR14969:SF62">
    <property type="entry name" value="DECAPRENYLPHOSPHORYL-5-PHOSPHORIBOSE PHOSPHATASE RV3807C-RELATED"/>
    <property type="match status" value="1"/>
</dbReference>
<keyword evidence="2" id="KW-1003">Cell membrane</keyword>
<evidence type="ECO:0000256" key="3">
    <source>
        <dbReference type="ARBA" id="ARBA00022692"/>
    </source>
</evidence>
<dbReference type="Gene3D" id="1.20.144.10">
    <property type="entry name" value="Phosphatidic acid phosphatase type 2/haloperoxidase"/>
    <property type="match status" value="1"/>
</dbReference>
<gene>
    <name evidence="7" type="ORF">CCAX7_53550</name>
</gene>
<evidence type="ECO:0000256" key="1">
    <source>
        <dbReference type="ARBA" id="ARBA00004651"/>
    </source>
</evidence>
<dbReference type="RefSeq" id="WP_119319036.1">
    <property type="nucleotide sequence ID" value="NZ_AP025739.1"/>
</dbReference>
<evidence type="ECO:0000256" key="2">
    <source>
        <dbReference type="ARBA" id="ARBA00022475"/>
    </source>
</evidence>
<dbReference type="InterPro" id="IPR036938">
    <property type="entry name" value="PAP2/HPO_sf"/>
</dbReference>
<evidence type="ECO:0000313" key="8">
    <source>
        <dbReference type="Proteomes" id="UP000287394"/>
    </source>
</evidence>
<reference evidence="7 8" key="1">
    <citation type="journal article" date="2019" name="Int. J. Syst. Evol. Microbiol.">
        <title>Capsulimonas corticalis gen. nov., sp. nov., an aerobic capsulated bacterium, of a novel bacterial order, Capsulimonadales ord. nov., of the class Armatimonadia of the phylum Armatimonadetes.</title>
        <authorList>
            <person name="Li J."/>
            <person name="Kudo C."/>
            <person name="Tonouchi A."/>
        </authorList>
    </citation>
    <scope>NUCLEOTIDE SEQUENCE [LARGE SCALE GENOMIC DNA]</scope>
    <source>
        <strain evidence="7 8">AX-7</strain>
    </source>
</reference>
<name>A0A402CNW0_9BACT</name>
<keyword evidence="4" id="KW-0378">Hydrolase</keyword>
<keyword evidence="3" id="KW-0812">Transmembrane</keyword>
<dbReference type="SUPFAM" id="SSF48317">
    <property type="entry name" value="Acid phosphatase/Vanadium-dependent haloperoxidase"/>
    <property type="match status" value="1"/>
</dbReference>
<dbReference type="PANTHER" id="PTHR14969">
    <property type="entry name" value="SPHINGOSINE-1-PHOSPHATE PHOSPHOHYDROLASE"/>
    <property type="match status" value="1"/>
</dbReference>
<dbReference type="Proteomes" id="UP000287394">
    <property type="component" value="Chromosome"/>
</dbReference>
<dbReference type="AlphaFoldDB" id="A0A402CNW0"/>
<dbReference type="EMBL" id="AP025739">
    <property type="protein sequence ID" value="BDI33304.1"/>
    <property type="molecule type" value="Genomic_DNA"/>
</dbReference>
<dbReference type="Pfam" id="PF01569">
    <property type="entry name" value="PAP2"/>
    <property type="match status" value="1"/>
</dbReference>
<dbReference type="GO" id="GO:0005886">
    <property type="term" value="C:plasma membrane"/>
    <property type="evidence" value="ECO:0007669"/>
    <property type="project" value="UniProtKB-SubCell"/>
</dbReference>
<keyword evidence="6" id="KW-0472">Membrane</keyword>
<sequence>MTTTEPPAPLRPEPPKPSLRQARYWQPVIAYVLLVISCQWAIIPSHALDVFGHVLGEGSFSVYNMMLAVAAALVFLLARLKRDPSIAWRVWDLVLVCLLTSQILKLLPLPRPGSVLHGGHGGFPSGHTLTAFAVAWLLMETYPAVAPYAFLVALAVGWSRVEIHEHFVYQVLTGGLMGLAIGYGVTTAKSSVGLLLPRIWDRWKDRKGAAREAS</sequence>
<dbReference type="GO" id="GO:0016787">
    <property type="term" value="F:hydrolase activity"/>
    <property type="evidence" value="ECO:0007669"/>
    <property type="project" value="UniProtKB-KW"/>
</dbReference>